<dbReference type="InterPro" id="IPR015424">
    <property type="entry name" value="PyrdxlP-dep_Trfase"/>
</dbReference>
<dbReference type="AlphaFoldDB" id="A0A381RUS2"/>
<evidence type="ECO:0000256" key="4">
    <source>
        <dbReference type="ARBA" id="ARBA00022898"/>
    </source>
</evidence>
<keyword evidence="2" id="KW-0032">Aminotransferase</keyword>
<dbReference type="PANTHER" id="PTHR43488:SF2">
    <property type="entry name" value="GLUTAMATE-PYRUVATE AMINOTRANSFERASE ALAA"/>
    <property type="match status" value="1"/>
</dbReference>
<comment type="cofactor">
    <cofactor evidence="1">
        <name>pyridoxal 5'-phosphate</name>
        <dbReference type="ChEBI" id="CHEBI:597326"/>
    </cofactor>
</comment>
<dbReference type="InterPro" id="IPR015421">
    <property type="entry name" value="PyrdxlP-dep_Trfase_major"/>
</dbReference>
<gene>
    <name evidence="6" type="ORF">METZ01_LOCUS48464</name>
</gene>
<evidence type="ECO:0000256" key="2">
    <source>
        <dbReference type="ARBA" id="ARBA00022576"/>
    </source>
</evidence>
<evidence type="ECO:0000313" key="6">
    <source>
        <dbReference type="EMBL" id="SUZ95610.1"/>
    </source>
</evidence>
<dbReference type="InterPro" id="IPR015422">
    <property type="entry name" value="PyrdxlP-dep_Trfase_small"/>
</dbReference>
<organism evidence="6">
    <name type="scientific">marine metagenome</name>
    <dbReference type="NCBI Taxonomy" id="408172"/>
    <lineage>
        <taxon>unclassified sequences</taxon>
        <taxon>metagenomes</taxon>
        <taxon>ecological metagenomes</taxon>
    </lineage>
</organism>
<evidence type="ECO:0000256" key="3">
    <source>
        <dbReference type="ARBA" id="ARBA00022679"/>
    </source>
</evidence>
<dbReference type="PANTHER" id="PTHR43488">
    <property type="entry name" value="GLUTAMATE-PYRUVATE AMINOTRANSFERASE ALAA"/>
    <property type="match status" value="1"/>
</dbReference>
<dbReference type="GO" id="GO:0030170">
    <property type="term" value="F:pyridoxal phosphate binding"/>
    <property type="evidence" value="ECO:0007669"/>
    <property type="project" value="InterPro"/>
</dbReference>
<proteinExistence type="predicted"/>
<feature type="domain" description="Aminotransferase class I/classII large" evidence="5">
    <location>
        <begin position="35"/>
        <end position="395"/>
    </location>
</feature>
<dbReference type="EMBL" id="UINC01002339">
    <property type="protein sequence ID" value="SUZ95610.1"/>
    <property type="molecule type" value="Genomic_DNA"/>
</dbReference>
<protein>
    <recommendedName>
        <fullName evidence="5">Aminotransferase class I/classII large domain-containing protein</fullName>
    </recommendedName>
</protein>
<dbReference type="InterPro" id="IPR004839">
    <property type="entry name" value="Aminotransferase_I/II_large"/>
</dbReference>
<evidence type="ECO:0000256" key="1">
    <source>
        <dbReference type="ARBA" id="ARBA00001933"/>
    </source>
</evidence>
<dbReference type="GO" id="GO:0008483">
    <property type="term" value="F:transaminase activity"/>
    <property type="evidence" value="ECO:0007669"/>
    <property type="project" value="UniProtKB-KW"/>
</dbReference>
<reference evidence="6" key="1">
    <citation type="submission" date="2018-05" db="EMBL/GenBank/DDBJ databases">
        <authorList>
            <person name="Lanie J.A."/>
            <person name="Ng W.-L."/>
            <person name="Kazmierczak K.M."/>
            <person name="Andrzejewski T.M."/>
            <person name="Davidsen T.M."/>
            <person name="Wayne K.J."/>
            <person name="Tettelin H."/>
            <person name="Glass J.I."/>
            <person name="Rusch D."/>
            <person name="Podicherti R."/>
            <person name="Tsui H.-C.T."/>
            <person name="Winkler M.E."/>
        </authorList>
    </citation>
    <scope>NUCLEOTIDE SEQUENCE</scope>
</reference>
<sequence>MVAKQIPVTKRASQIEYAIRDVVVPATALEAQGHEIIKLNIGDPLAYPGLPTPNHMIEAYHQALIDQKNGYSPAYGIPELRESIANNEQKKVNGGWDCQSDNVYICHGVTEALQIIFAAFLNEGDIVLAPGPHYPPYMAYPQLFGGKTIEYRLNPDNQWAIDFDDLNAKMNDRVKLLVLINPNNPTGNVITEDELKQILSITEKWPNCTILSDEIYDRLNFNGNHYSTASISSGTPVITLNGVSKVYYAPGWRIGYMAIHDPRGKLDDVKDGIERMLRSRLCASTPAQYGYLAGLQGHDEWMETYLLGLKENNELCVKMINQIEGLTVQQPQGAFYMFVKLTDEHWYRNDKKFVLDLLHKKHVLTVHGSGFSKQYGKGHFRMVFLPSKSVLTDALNRMDDFLQESRS</sequence>
<accession>A0A381RUS2</accession>
<keyword evidence="3" id="KW-0808">Transferase</keyword>
<keyword evidence="4" id="KW-0663">Pyridoxal phosphate</keyword>
<evidence type="ECO:0000259" key="5">
    <source>
        <dbReference type="Pfam" id="PF00155"/>
    </source>
</evidence>
<dbReference type="Gene3D" id="3.40.640.10">
    <property type="entry name" value="Type I PLP-dependent aspartate aminotransferase-like (Major domain)"/>
    <property type="match status" value="1"/>
</dbReference>
<dbReference type="CDD" id="cd00609">
    <property type="entry name" value="AAT_like"/>
    <property type="match status" value="1"/>
</dbReference>
<dbReference type="SUPFAM" id="SSF53383">
    <property type="entry name" value="PLP-dependent transferases"/>
    <property type="match status" value="1"/>
</dbReference>
<dbReference type="Gene3D" id="3.90.1150.10">
    <property type="entry name" value="Aspartate Aminotransferase, domain 1"/>
    <property type="match status" value="1"/>
</dbReference>
<dbReference type="InterPro" id="IPR051926">
    <property type="entry name" value="Ala_Aminotransferase"/>
</dbReference>
<dbReference type="Pfam" id="PF00155">
    <property type="entry name" value="Aminotran_1_2"/>
    <property type="match status" value="1"/>
</dbReference>
<name>A0A381RUS2_9ZZZZ</name>